<dbReference type="InterPro" id="IPR051258">
    <property type="entry name" value="Diverse_Substrate_Transporter"/>
</dbReference>
<evidence type="ECO:0000256" key="3">
    <source>
        <dbReference type="ARBA" id="ARBA00022692"/>
    </source>
</evidence>
<reference evidence="6 7" key="1">
    <citation type="submission" date="2017-06" db="EMBL/GenBank/DDBJ databases">
        <title>Neisseria chenwenguii sp. nov., isolated from the intestinal contents of Tibetan Plateau Pika in Yushu, Qinghai Province, China.</title>
        <authorList>
            <person name="Zhang G."/>
        </authorList>
    </citation>
    <scope>NUCLEOTIDE SEQUENCE [LARGE SCALE GENOMIC DNA]</scope>
    <source>
        <strain evidence="6 7">10023</strain>
    </source>
</reference>
<evidence type="ECO:0000313" key="7">
    <source>
        <dbReference type="Proteomes" id="UP000198238"/>
    </source>
</evidence>
<organism evidence="6 7">
    <name type="scientific">Neisseria chenwenguii</name>
    <dbReference type="NCBI Taxonomy" id="1853278"/>
    <lineage>
        <taxon>Bacteria</taxon>
        <taxon>Pseudomonadati</taxon>
        <taxon>Pseudomonadota</taxon>
        <taxon>Betaproteobacteria</taxon>
        <taxon>Neisseriales</taxon>
        <taxon>Neisseriaceae</taxon>
        <taxon>Neisseria</taxon>
    </lineage>
</organism>
<dbReference type="Proteomes" id="UP000198238">
    <property type="component" value="Chromosome"/>
</dbReference>
<keyword evidence="2" id="KW-1003">Cell membrane</keyword>
<keyword evidence="5" id="KW-0472">Membrane</keyword>
<name>A0A220S0F3_9NEIS</name>
<keyword evidence="4" id="KW-1133">Transmembrane helix</keyword>
<dbReference type="PANTHER" id="PTHR42920:SF24">
    <property type="entry name" value="AROMATIC AMINO ACID EXPORTER YDDG"/>
    <property type="match status" value="1"/>
</dbReference>
<proteinExistence type="predicted"/>
<dbReference type="SUPFAM" id="SSF103481">
    <property type="entry name" value="Multidrug resistance efflux transporter EmrE"/>
    <property type="match status" value="2"/>
</dbReference>
<dbReference type="InterPro" id="IPR037185">
    <property type="entry name" value="EmrE-like"/>
</dbReference>
<evidence type="ECO:0000256" key="1">
    <source>
        <dbReference type="ARBA" id="ARBA00004651"/>
    </source>
</evidence>
<keyword evidence="3" id="KW-0812">Transmembrane</keyword>
<dbReference type="KEGG" id="nei:BG910_03115"/>
<dbReference type="GO" id="GO:0005886">
    <property type="term" value="C:plasma membrane"/>
    <property type="evidence" value="ECO:0007669"/>
    <property type="project" value="UniProtKB-SubCell"/>
</dbReference>
<evidence type="ECO:0000256" key="2">
    <source>
        <dbReference type="ARBA" id="ARBA00022475"/>
    </source>
</evidence>
<dbReference type="Pfam" id="PF00892">
    <property type="entry name" value="EamA"/>
    <property type="match status" value="2"/>
</dbReference>
<gene>
    <name evidence="6" type="ORF">BG910_03115</name>
</gene>
<dbReference type="InterPro" id="IPR000620">
    <property type="entry name" value="EamA_dom"/>
</dbReference>
<protein>
    <submittedName>
        <fullName evidence="6">Uncharacterized protein</fullName>
    </submittedName>
</protein>
<dbReference type="OrthoDB" id="9804865at2"/>
<keyword evidence="7" id="KW-1185">Reference proteome</keyword>
<evidence type="ECO:0000256" key="4">
    <source>
        <dbReference type="ARBA" id="ARBA00022989"/>
    </source>
</evidence>
<comment type="subcellular location">
    <subcellularLocation>
        <location evidence="1">Cell membrane</location>
        <topology evidence="1">Multi-pass membrane protein</topology>
    </subcellularLocation>
</comment>
<accession>A0A220S0F3</accession>
<evidence type="ECO:0000256" key="5">
    <source>
        <dbReference type="ARBA" id="ARBA00023136"/>
    </source>
</evidence>
<sequence length="291" mass="31172">MPYQILALIIWSSSFIAAKYAYEMLPPALLVQGRLLIAALLVLPAARRYLGKIPRGKWKPLLWVTFWNYVAVLMLQFVGLNHTSAASAVTIIGLEPLIMVFVGHFFFGDRAAWYHWLCGAAAFVGVGLLISGGAEAGGEVGLWGCFLVFLAGVAFCGAMRPTQRLIADIGAAAYTSVSLVLAAVLCLPFSLLLADSYAIHWIWQGGAAMLYLGAGCSWFAYWLWNRGMGSVPANLSGLLISLEPVFGVLLAVLVLGEHISALSGVGILTVIAATFTAGVLPKWLKNNKQAV</sequence>
<dbReference type="RefSeq" id="WP_089035589.1">
    <property type="nucleotide sequence ID" value="NZ_CP022278.1"/>
</dbReference>
<dbReference type="EMBL" id="CP022278">
    <property type="protein sequence ID" value="ASK26868.1"/>
    <property type="molecule type" value="Genomic_DNA"/>
</dbReference>
<dbReference type="PANTHER" id="PTHR42920">
    <property type="entry name" value="OS03G0707200 PROTEIN-RELATED"/>
    <property type="match status" value="1"/>
</dbReference>
<evidence type="ECO:0000313" key="6">
    <source>
        <dbReference type="EMBL" id="ASK26868.1"/>
    </source>
</evidence>
<dbReference type="AlphaFoldDB" id="A0A220S0F3"/>